<evidence type="ECO:0000313" key="8">
    <source>
        <dbReference type="Proteomes" id="UP000660262"/>
    </source>
</evidence>
<proteinExistence type="predicted"/>
<name>A0A830HA61_9CHLO</name>
<organism evidence="7 8">
    <name type="scientific">Pycnococcus provasolii</name>
    <dbReference type="NCBI Taxonomy" id="41880"/>
    <lineage>
        <taxon>Eukaryota</taxon>
        <taxon>Viridiplantae</taxon>
        <taxon>Chlorophyta</taxon>
        <taxon>Pseudoscourfieldiophyceae</taxon>
        <taxon>Pseudoscourfieldiales</taxon>
        <taxon>Pycnococcaceae</taxon>
        <taxon>Pycnococcus</taxon>
    </lineage>
</organism>
<dbReference type="OrthoDB" id="6418713at2759"/>
<dbReference type="PANTHER" id="PTHR11132">
    <property type="entry name" value="SOLUTE CARRIER FAMILY 35"/>
    <property type="match status" value="1"/>
</dbReference>
<feature type="transmembrane region" description="Helical" evidence="5">
    <location>
        <begin position="189"/>
        <end position="209"/>
    </location>
</feature>
<comment type="caution">
    <text evidence="7">The sequence shown here is derived from an EMBL/GenBank/DDBJ whole genome shotgun (WGS) entry which is preliminary data.</text>
</comment>
<dbReference type="InterPro" id="IPR004853">
    <property type="entry name" value="Sugar_P_trans_dom"/>
</dbReference>
<feature type="transmembrane region" description="Helical" evidence="5">
    <location>
        <begin position="261"/>
        <end position="293"/>
    </location>
</feature>
<evidence type="ECO:0000256" key="2">
    <source>
        <dbReference type="ARBA" id="ARBA00022692"/>
    </source>
</evidence>
<feature type="transmembrane region" description="Helical" evidence="5">
    <location>
        <begin position="299"/>
        <end position="315"/>
    </location>
</feature>
<reference evidence="7" key="1">
    <citation type="submission" date="2020-10" db="EMBL/GenBank/DDBJ databases">
        <title>Unveiling of a novel bifunctional photoreceptor, Dualchrome1, isolated from a cosmopolitan green alga.</title>
        <authorList>
            <person name="Suzuki S."/>
            <person name="Kawachi M."/>
        </authorList>
    </citation>
    <scope>NUCLEOTIDE SEQUENCE</scope>
    <source>
        <strain evidence="7">NIES 2893</strain>
    </source>
</reference>
<feature type="domain" description="Sugar phosphate transporter" evidence="6">
    <location>
        <begin position="159"/>
        <end position="453"/>
    </location>
</feature>
<feature type="transmembrane region" description="Helical" evidence="5">
    <location>
        <begin position="437"/>
        <end position="455"/>
    </location>
</feature>
<dbReference type="InterPro" id="IPR050186">
    <property type="entry name" value="TPT_transporter"/>
</dbReference>
<dbReference type="AlphaFoldDB" id="A0A830HA61"/>
<feature type="transmembrane region" description="Helical" evidence="5">
    <location>
        <begin position="221"/>
        <end position="240"/>
    </location>
</feature>
<evidence type="ECO:0000256" key="3">
    <source>
        <dbReference type="ARBA" id="ARBA00022989"/>
    </source>
</evidence>
<keyword evidence="3 5" id="KW-1133">Transmembrane helix</keyword>
<sequence>MLVSSVAPMFSRVGGKSGGVNRSGVSRGGNRAAGSVGCSVGCSGGSLLKNRVSVRRRQHIIHVCSSSLVSLASRSSPSSQPLFAAVGGGCTRRKGLLSRRARHNDGSRHATLEEDSDGLSASRVVCRASQSVSAAAADSGGSSAGGGGVVERSAQATLVLGMLFALWYGFNIWYNIYNKQVLNMFPFPVTITNLQFVVGSCVAAVLWTFRLHPLPPTVTRAQIAAIFPLAVVHTLGNVMTNVSLGKVAVSFTHTVKAMEPFFSVVLSSIFLGESTPPIVLLSLVPIVLGVILASFTEPTFNWAGLFSALGANVTFQSRNVLTKKVVGEKLKGIDAINLFGIITIYSALLCLPVTLLAEGMRLASWTPTAAFQSVGGAAPAIVQKAMVAAVCFHGYQQLSFMVLSRVTPVTHSVGNCLKRVVVIVSSIMFFRTPVNPLNLAGTGIALAGVFAYSAAKRASLKK</sequence>
<evidence type="ECO:0000256" key="1">
    <source>
        <dbReference type="ARBA" id="ARBA00004141"/>
    </source>
</evidence>
<dbReference type="GO" id="GO:0016020">
    <property type="term" value="C:membrane"/>
    <property type="evidence" value="ECO:0007669"/>
    <property type="project" value="UniProtKB-SubCell"/>
</dbReference>
<evidence type="ECO:0000256" key="4">
    <source>
        <dbReference type="ARBA" id="ARBA00023136"/>
    </source>
</evidence>
<feature type="transmembrane region" description="Helical" evidence="5">
    <location>
        <begin position="336"/>
        <end position="357"/>
    </location>
</feature>
<accession>A0A830HA61</accession>
<dbReference type="InterPro" id="IPR037185">
    <property type="entry name" value="EmrE-like"/>
</dbReference>
<keyword evidence="8" id="KW-1185">Reference proteome</keyword>
<evidence type="ECO:0000259" key="6">
    <source>
        <dbReference type="Pfam" id="PF03151"/>
    </source>
</evidence>
<keyword evidence="4 5" id="KW-0472">Membrane</keyword>
<keyword evidence="2 5" id="KW-0812">Transmembrane</keyword>
<dbReference type="Proteomes" id="UP000660262">
    <property type="component" value="Unassembled WGS sequence"/>
</dbReference>
<evidence type="ECO:0000313" key="7">
    <source>
        <dbReference type="EMBL" id="GHP03974.1"/>
    </source>
</evidence>
<gene>
    <name evidence="7" type="ORF">PPROV_000272800</name>
</gene>
<protein>
    <submittedName>
        <fullName evidence="7">Palmitoyl-protein thioesterase 1</fullName>
    </submittedName>
</protein>
<dbReference type="EMBL" id="BNJQ01000006">
    <property type="protein sequence ID" value="GHP03974.1"/>
    <property type="molecule type" value="Genomic_DNA"/>
</dbReference>
<comment type="subcellular location">
    <subcellularLocation>
        <location evidence="1">Membrane</location>
        <topology evidence="1">Multi-pass membrane protein</topology>
    </subcellularLocation>
</comment>
<dbReference type="Pfam" id="PF03151">
    <property type="entry name" value="TPT"/>
    <property type="match status" value="1"/>
</dbReference>
<feature type="transmembrane region" description="Helical" evidence="5">
    <location>
        <begin position="158"/>
        <end position="177"/>
    </location>
</feature>
<dbReference type="SUPFAM" id="SSF103481">
    <property type="entry name" value="Multidrug resistance efflux transporter EmrE"/>
    <property type="match status" value="2"/>
</dbReference>
<evidence type="ECO:0000256" key="5">
    <source>
        <dbReference type="SAM" id="Phobius"/>
    </source>
</evidence>